<proteinExistence type="predicted"/>
<dbReference type="EMBL" id="CP029494">
    <property type="protein sequence ID" value="AWN23972.1"/>
    <property type="molecule type" value="Genomic_DNA"/>
</dbReference>
<name>A0A2Z3JG24_9DEIO</name>
<keyword evidence="2" id="KW-1185">Reference proteome</keyword>
<evidence type="ECO:0000313" key="2">
    <source>
        <dbReference type="Proteomes" id="UP000245368"/>
    </source>
</evidence>
<evidence type="ECO:0000313" key="1">
    <source>
        <dbReference type="EMBL" id="AWN23972.1"/>
    </source>
</evidence>
<organism evidence="1 2">
    <name type="scientific">Deinococcus irradiatisoli</name>
    <dbReference type="NCBI Taxonomy" id="2202254"/>
    <lineage>
        <taxon>Bacteria</taxon>
        <taxon>Thermotogati</taxon>
        <taxon>Deinococcota</taxon>
        <taxon>Deinococci</taxon>
        <taxon>Deinococcales</taxon>
        <taxon>Deinococcaceae</taxon>
        <taxon>Deinococcus</taxon>
    </lineage>
</organism>
<gene>
    <name evidence="1" type="ORF">DKM44_12650</name>
</gene>
<dbReference type="Proteomes" id="UP000245368">
    <property type="component" value="Chromosome"/>
</dbReference>
<dbReference type="AlphaFoldDB" id="A0A2Z3JG24"/>
<reference evidence="1 2" key="1">
    <citation type="submission" date="2018-05" db="EMBL/GenBank/DDBJ databases">
        <title>Complete Genome Sequence of Deinococcus sp. strain 17bor-2.</title>
        <authorList>
            <person name="Srinivasan S."/>
        </authorList>
    </citation>
    <scope>NUCLEOTIDE SEQUENCE [LARGE SCALE GENOMIC DNA]</scope>
    <source>
        <strain evidence="1 2">17bor-2</strain>
    </source>
</reference>
<dbReference type="KEGG" id="dez:DKM44_12650"/>
<sequence>MPITYPPNPRTLRLFGTSAQVLYTAKQGEVDVGFTVPVAALKNASRLEVVDAFGAILYSGPVQWIDFAKPTDKNAAGLAERARQLLDTGLSDYLLAAYSLLMEAGEVQAAQALLSDVISVCYVAPT</sequence>
<accession>A0A2Z3JG24</accession>
<protein>
    <submittedName>
        <fullName evidence="1">Uncharacterized protein</fullName>
    </submittedName>
</protein>